<feature type="domain" description="SAM-dependent MTase RsmB/NOP-type" evidence="7">
    <location>
        <begin position="124"/>
        <end position="479"/>
    </location>
</feature>
<dbReference type="PROSITE" id="PS51686">
    <property type="entry name" value="SAM_MT_RSMB_NOP"/>
    <property type="match status" value="1"/>
</dbReference>
<dbReference type="Pfam" id="PF01189">
    <property type="entry name" value="Methyltr_RsmB-F"/>
    <property type="match status" value="1"/>
</dbReference>
<dbReference type="GO" id="GO:0008173">
    <property type="term" value="F:RNA methyltransferase activity"/>
    <property type="evidence" value="ECO:0007669"/>
    <property type="project" value="InterPro"/>
</dbReference>
<dbReference type="Gene3D" id="3.30.70.1170">
    <property type="entry name" value="Sun protein, domain 3"/>
    <property type="match status" value="1"/>
</dbReference>
<feature type="binding site" evidence="5">
    <location>
        <position position="315"/>
    </location>
    <ligand>
        <name>S-adenosyl-L-methionine</name>
        <dbReference type="ChEBI" id="CHEBI:59789"/>
    </ligand>
</feature>
<dbReference type="GeneID" id="17310704"/>
<dbReference type="PRINTS" id="PR02008">
    <property type="entry name" value="RCMTFAMILY"/>
</dbReference>
<dbReference type="OMA" id="SFKSRIY"/>
<feature type="region of interest" description="Disordered" evidence="6">
    <location>
        <begin position="483"/>
        <end position="537"/>
    </location>
</feature>
<evidence type="ECO:0000313" key="9">
    <source>
        <dbReference type="EnsemblProtists" id="EKX54243"/>
    </source>
</evidence>
<keyword evidence="2 5" id="KW-0808">Transferase</keyword>
<dbReference type="OrthoDB" id="435282at2759"/>
<feature type="compositionally biased region" description="Basic and acidic residues" evidence="6">
    <location>
        <begin position="494"/>
        <end position="518"/>
    </location>
</feature>
<evidence type="ECO:0000256" key="2">
    <source>
        <dbReference type="ARBA" id="ARBA00022679"/>
    </source>
</evidence>
<feature type="region of interest" description="Disordered" evidence="6">
    <location>
        <begin position="357"/>
        <end position="383"/>
    </location>
</feature>
<reference evidence="9" key="3">
    <citation type="submission" date="2015-06" db="UniProtKB">
        <authorList>
            <consortium name="EnsemblProtists"/>
        </authorList>
    </citation>
    <scope>IDENTIFICATION</scope>
</reference>
<accession>L1K1J5</accession>
<reference evidence="10" key="2">
    <citation type="submission" date="2012-11" db="EMBL/GenBank/DDBJ databases">
        <authorList>
            <person name="Kuo A."/>
            <person name="Curtis B.A."/>
            <person name="Tanifuji G."/>
            <person name="Burki F."/>
            <person name="Gruber A."/>
            <person name="Irimia M."/>
            <person name="Maruyama S."/>
            <person name="Arias M.C."/>
            <person name="Ball S.G."/>
            <person name="Gile G.H."/>
            <person name="Hirakawa Y."/>
            <person name="Hopkins J.F."/>
            <person name="Rensing S.A."/>
            <person name="Schmutz J."/>
            <person name="Symeonidi A."/>
            <person name="Elias M."/>
            <person name="Eveleigh R.J."/>
            <person name="Herman E.K."/>
            <person name="Klute M.J."/>
            <person name="Nakayama T."/>
            <person name="Obornik M."/>
            <person name="Reyes-Prieto A."/>
            <person name="Armbrust E.V."/>
            <person name="Aves S.J."/>
            <person name="Beiko R.G."/>
            <person name="Coutinho P."/>
            <person name="Dacks J.B."/>
            <person name="Durnford D.G."/>
            <person name="Fast N.M."/>
            <person name="Green B.R."/>
            <person name="Grisdale C."/>
            <person name="Hempe F."/>
            <person name="Henrissat B."/>
            <person name="Hoppner M.P."/>
            <person name="Ishida K.-I."/>
            <person name="Kim E."/>
            <person name="Koreny L."/>
            <person name="Kroth P.G."/>
            <person name="Liu Y."/>
            <person name="Malik S.-B."/>
            <person name="Maier U.G."/>
            <person name="McRose D."/>
            <person name="Mock T."/>
            <person name="Neilson J.A."/>
            <person name="Onodera N.T."/>
            <person name="Poole A.M."/>
            <person name="Pritham E.J."/>
            <person name="Richards T.A."/>
            <person name="Rocap G."/>
            <person name="Roy S.W."/>
            <person name="Sarai C."/>
            <person name="Schaack S."/>
            <person name="Shirato S."/>
            <person name="Slamovits C.H."/>
            <person name="Spencer D.F."/>
            <person name="Suzuki S."/>
            <person name="Worden A.Z."/>
            <person name="Zauner S."/>
            <person name="Barry K."/>
            <person name="Bell C."/>
            <person name="Bharti A.K."/>
            <person name="Crow J.A."/>
            <person name="Grimwood J."/>
            <person name="Kramer R."/>
            <person name="Lindquist E."/>
            <person name="Lucas S."/>
            <person name="Salamov A."/>
            <person name="McFadden G.I."/>
            <person name="Lane C.E."/>
            <person name="Keeling P.J."/>
            <person name="Gray M.W."/>
            <person name="Grigoriev I.V."/>
            <person name="Archibald J.M."/>
        </authorList>
    </citation>
    <scope>NUCLEOTIDE SEQUENCE</scope>
    <source>
        <strain evidence="10">CCMP2712</strain>
    </source>
</reference>
<dbReference type="SUPFAM" id="SSF53335">
    <property type="entry name" value="S-adenosyl-L-methionine-dependent methyltransferases"/>
    <property type="match status" value="1"/>
</dbReference>
<keyword evidence="3 5" id="KW-0949">S-adenosyl-L-methionine</keyword>
<reference evidence="8 10" key="1">
    <citation type="journal article" date="2012" name="Nature">
        <title>Algal genomes reveal evolutionary mosaicism and the fate of nucleomorphs.</title>
        <authorList>
            <consortium name="DOE Joint Genome Institute"/>
            <person name="Curtis B.A."/>
            <person name="Tanifuji G."/>
            <person name="Burki F."/>
            <person name="Gruber A."/>
            <person name="Irimia M."/>
            <person name="Maruyama S."/>
            <person name="Arias M.C."/>
            <person name="Ball S.G."/>
            <person name="Gile G.H."/>
            <person name="Hirakawa Y."/>
            <person name="Hopkins J.F."/>
            <person name="Kuo A."/>
            <person name="Rensing S.A."/>
            <person name="Schmutz J."/>
            <person name="Symeonidi A."/>
            <person name="Elias M."/>
            <person name="Eveleigh R.J."/>
            <person name="Herman E.K."/>
            <person name="Klute M.J."/>
            <person name="Nakayama T."/>
            <person name="Obornik M."/>
            <person name="Reyes-Prieto A."/>
            <person name="Armbrust E.V."/>
            <person name="Aves S.J."/>
            <person name="Beiko R.G."/>
            <person name="Coutinho P."/>
            <person name="Dacks J.B."/>
            <person name="Durnford D.G."/>
            <person name="Fast N.M."/>
            <person name="Green B.R."/>
            <person name="Grisdale C.J."/>
            <person name="Hempel F."/>
            <person name="Henrissat B."/>
            <person name="Hoppner M.P."/>
            <person name="Ishida K."/>
            <person name="Kim E."/>
            <person name="Koreny L."/>
            <person name="Kroth P.G."/>
            <person name="Liu Y."/>
            <person name="Malik S.B."/>
            <person name="Maier U.G."/>
            <person name="McRose D."/>
            <person name="Mock T."/>
            <person name="Neilson J.A."/>
            <person name="Onodera N.T."/>
            <person name="Poole A.M."/>
            <person name="Pritham E.J."/>
            <person name="Richards T.A."/>
            <person name="Rocap G."/>
            <person name="Roy S.W."/>
            <person name="Sarai C."/>
            <person name="Schaack S."/>
            <person name="Shirato S."/>
            <person name="Slamovits C.H."/>
            <person name="Spencer D.F."/>
            <person name="Suzuki S."/>
            <person name="Worden A.Z."/>
            <person name="Zauner S."/>
            <person name="Barry K."/>
            <person name="Bell C."/>
            <person name="Bharti A.K."/>
            <person name="Crow J.A."/>
            <person name="Grimwood J."/>
            <person name="Kramer R."/>
            <person name="Lindquist E."/>
            <person name="Lucas S."/>
            <person name="Salamov A."/>
            <person name="McFadden G.I."/>
            <person name="Lane C.E."/>
            <person name="Keeling P.J."/>
            <person name="Gray M.W."/>
            <person name="Grigoriev I.V."/>
            <person name="Archibald J.M."/>
        </authorList>
    </citation>
    <scope>NUCLEOTIDE SEQUENCE</scope>
    <source>
        <strain evidence="8 10">CCMP2712</strain>
    </source>
</reference>
<name>L1K1J5_GUITC</name>
<proteinExistence type="inferred from homology"/>
<dbReference type="eggNOG" id="KOG2360">
    <property type="taxonomic scope" value="Eukaryota"/>
</dbReference>
<comment type="similarity">
    <text evidence="5">Belongs to the class I-like SAM-binding methyltransferase superfamily. RsmB/NOP family.</text>
</comment>
<dbReference type="Pfam" id="PF21148">
    <property type="entry name" value="NSUN5_fdxn-like"/>
    <property type="match status" value="1"/>
</dbReference>
<feature type="binding site" evidence="5">
    <location>
        <position position="344"/>
    </location>
    <ligand>
        <name>S-adenosyl-L-methionine</name>
        <dbReference type="ChEBI" id="CHEBI:59789"/>
    </ligand>
</feature>
<dbReference type="InterPro" id="IPR023267">
    <property type="entry name" value="RCMT"/>
</dbReference>
<organism evidence="8">
    <name type="scientific">Guillardia theta (strain CCMP2712)</name>
    <name type="common">Cryptophyte</name>
    <dbReference type="NCBI Taxonomy" id="905079"/>
    <lineage>
        <taxon>Eukaryota</taxon>
        <taxon>Cryptophyceae</taxon>
        <taxon>Pyrenomonadales</taxon>
        <taxon>Geminigeraceae</taxon>
        <taxon>Guillardia</taxon>
    </lineage>
</organism>
<sequence length="537" mass="57968">MGAQGVCDGAAEALRKSKRGEGVRQVLYSMDLPASAKPQLQAIVFGVLKNEELLLTVARESGLMSQIPSSMLRPDDKLLLVLLYEALLGSRRVRGTAPLVDIVKRNKANLQKTLAEKRKKGQAAAYAEKIRLPRYVRVNVRKTNMESVLQSFQLKGWNVKTVPSEKSSKKQTADAAPAKKNNMVEPPKGTIVMDSIIKNLLAFPAGTSLFADRMFHGGEIILQDRSSCLSAVALDPLPPGAICVDTCAAPGNKTSHVAALLYEAHSQALLEGATGKEAKKGQILAFERDKVRESVLRKQMVKLGCNDVVEVHGQDFSDAARRAIAGDTSSTSSLLREASHFLVDPSCSGSGLVAQYHGSSSGVQTGEEEKEEQSHEHDEQDGNNIASLAAEQVKLVLDAMSLPKAEVVVYSTCSVHQEENEDVVAKVLQATRSFKQVAAIPSWPHRGLATAGPHGPLCVRASHDKDSTNGFFVARFERIRGEVDGKGGAGQGGGEKKRKGEEQRGRDEKKGKKSKNEQKGGNTRTSSKKFKDAVDID</sequence>
<gene>
    <name evidence="8" type="ORF">GUITHDRAFT_100489</name>
</gene>
<feature type="active site" description="Nucleophile" evidence="5">
    <location>
        <position position="413"/>
    </location>
</feature>
<evidence type="ECO:0000256" key="5">
    <source>
        <dbReference type="PROSITE-ProRule" id="PRU01023"/>
    </source>
</evidence>
<evidence type="ECO:0000259" key="7">
    <source>
        <dbReference type="PROSITE" id="PS51686"/>
    </source>
</evidence>
<dbReference type="EMBL" id="JH992968">
    <property type="protein sequence ID" value="EKX54243.1"/>
    <property type="molecule type" value="Genomic_DNA"/>
</dbReference>
<keyword evidence="10" id="KW-1185">Reference proteome</keyword>
<evidence type="ECO:0000256" key="4">
    <source>
        <dbReference type="ARBA" id="ARBA00022884"/>
    </source>
</evidence>
<keyword evidence="1 5" id="KW-0489">Methyltransferase</keyword>
<dbReference type="Proteomes" id="UP000011087">
    <property type="component" value="Unassembled WGS sequence"/>
</dbReference>
<dbReference type="GO" id="GO:0005730">
    <property type="term" value="C:nucleolus"/>
    <property type="evidence" value="ECO:0007669"/>
    <property type="project" value="TreeGrafter"/>
</dbReference>
<dbReference type="InterPro" id="IPR029063">
    <property type="entry name" value="SAM-dependent_MTases_sf"/>
</dbReference>
<dbReference type="InterPro" id="IPR049561">
    <property type="entry name" value="NSUN5_7_fdxn-like"/>
</dbReference>
<dbReference type="Gene3D" id="3.40.50.150">
    <property type="entry name" value="Vaccinia Virus protein VP39"/>
    <property type="match status" value="1"/>
</dbReference>
<keyword evidence="4 5" id="KW-0694">RNA-binding</keyword>
<evidence type="ECO:0000313" key="8">
    <source>
        <dbReference type="EMBL" id="EKX54243.1"/>
    </source>
</evidence>
<evidence type="ECO:0000313" key="10">
    <source>
        <dbReference type="Proteomes" id="UP000011087"/>
    </source>
</evidence>
<dbReference type="PaxDb" id="55529-EKX54243"/>
<dbReference type="GO" id="GO:0003723">
    <property type="term" value="F:RNA binding"/>
    <property type="evidence" value="ECO:0007669"/>
    <property type="project" value="UniProtKB-UniRule"/>
</dbReference>
<dbReference type="PANTHER" id="PTHR22807">
    <property type="entry name" value="NOP2 YEAST -RELATED NOL1/NOP2/FMU SUN DOMAIN-CONTAINING"/>
    <property type="match status" value="1"/>
</dbReference>
<dbReference type="GO" id="GO:0070475">
    <property type="term" value="P:rRNA base methylation"/>
    <property type="evidence" value="ECO:0007669"/>
    <property type="project" value="TreeGrafter"/>
</dbReference>
<dbReference type="STRING" id="905079.L1K1J5"/>
<dbReference type="AlphaFoldDB" id="L1K1J5"/>
<protein>
    <recommendedName>
        <fullName evidence="7">SAM-dependent MTase RsmB/NOP-type domain-containing protein</fullName>
    </recommendedName>
</protein>
<dbReference type="KEGG" id="gtt:GUITHDRAFT_100489"/>
<feature type="binding site" evidence="5">
    <location>
        <position position="287"/>
    </location>
    <ligand>
        <name>S-adenosyl-L-methionine</name>
        <dbReference type="ChEBI" id="CHEBI:59789"/>
    </ligand>
</feature>
<dbReference type="InterPro" id="IPR001678">
    <property type="entry name" value="MeTrfase_RsmB-F_NOP2_dom"/>
</dbReference>
<dbReference type="RefSeq" id="XP_005841223.1">
    <property type="nucleotide sequence ID" value="XM_005841166.1"/>
</dbReference>
<evidence type="ECO:0000256" key="3">
    <source>
        <dbReference type="ARBA" id="ARBA00022691"/>
    </source>
</evidence>
<feature type="region of interest" description="Disordered" evidence="6">
    <location>
        <begin position="163"/>
        <end position="183"/>
    </location>
</feature>
<feature type="binding site" evidence="5">
    <location>
        <begin position="247"/>
        <end position="253"/>
    </location>
    <ligand>
        <name>S-adenosyl-L-methionine</name>
        <dbReference type="ChEBI" id="CHEBI:59789"/>
    </ligand>
</feature>
<dbReference type="PANTHER" id="PTHR22807:SF4">
    <property type="entry name" value="28S RRNA (CYTOSINE-C(5))-METHYLTRANSFERASE"/>
    <property type="match status" value="1"/>
</dbReference>
<dbReference type="HOGENOM" id="CLU_005316_7_4_1"/>
<dbReference type="EnsemblProtists" id="EKX54243">
    <property type="protein sequence ID" value="EKX54243"/>
    <property type="gene ID" value="GUITHDRAFT_100489"/>
</dbReference>
<evidence type="ECO:0000256" key="6">
    <source>
        <dbReference type="SAM" id="MobiDB-lite"/>
    </source>
</evidence>
<dbReference type="InterPro" id="IPR049560">
    <property type="entry name" value="MeTrfase_RsmB-F_NOP2_cat"/>
</dbReference>
<evidence type="ECO:0000256" key="1">
    <source>
        <dbReference type="ARBA" id="ARBA00022603"/>
    </source>
</evidence>